<dbReference type="GO" id="GO:0005739">
    <property type="term" value="C:mitochondrion"/>
    <property type="evidence" value="ECO:0007669"/>
    <property type="project" value="UniProtKB-SubCell"/>
</dbReference>
<keyword evidence="4" id="KW-0256">Endoplasmic reticulum</keyword>
<evidence type="ECO:0000256" key="1">
    <source>
        <dbReference type="ARBA" id="ARBA00004173"/>
    </source>
</evidence>
<protein>
    <submittedName>
        <fullName evidence="8">Uncharacterized protein</fullName>
    </submittedName>
</protein>
<dbReference type="GO" id="GO:0016020">
    <property type="term" value="C:membrane"/>
    <property type="evidence" value="ECO:0007669"/>
    <property type="project" value="UniProtKB-SubCell"/>
</dbReference>
<evidence type="ECO:0000313" key="8">
    <source>
        <dbReference type="EMBL" id="KAF4462683.1"/>
    </source>
</evidence>
<feature type="region of interest" description="Disordered" evidence="7">
    <location>
        <begin position="37"/>
        <end position="64"/>
    </location>
</feature>
<keyword evidence="9" id="KW-1185">Reference proteome</keyword>
<evidence type="ECO:0000256" key="3">
    <source>
        <dbReference type="ARBA" id="ARBA00004370"/>
    </source>
</evidence>
<dbReference type="AlphaFoldDB" id="A0A8H4L6V9"/>
<proteinExistence type="predicted"/>
<comment type="caution">
    <text evidence="8">The sequence shown here is derived from an EMBL/GenBank/DDBJ whole genome shotgun (WGS) entry which is preliminary data.</text>
</comment>
<evidence type="ECO:0000256" key="5">
    <source>
        <dbReference type="ARBA" id="ARBA00023128"/>
    </source>
</evidence>
<dbReference type="SUPFAM" id="SSF52540">
    <property type="entry name" value="P-loop containing nucleoside triphosphate hydrolases"/>
    <property type="match status" value="1"/>
</dbReference>
<keyword evidence="5" id="KW-0496">Mitochondrion</keyword>
<evidence type="ECO:0000256" key="6">
    <source>
        <dbReference type="ARBA" id="ARBA00023136"/>
    </source>
</evidence>
<accession>A0A8H4L6V9</accession>
<feature type="compositionally biased region" description="Polar residues" evidence="7">
    <location>
        <begin position="90"/>
        <end position="101"/>
    </location>
</feature>
<dbReference type="Gene3D" id="3.40.50.300">
    <property type="entry name" value="P-loop containing nucleotide triphosphate hydrolases"/>
    <property type="match status" value="1"/>
</dbReference>
<dbReference type="GO" id="GO:0005783">
    <property type="term" value="C:endoplasmic reticulum"/>
    <property type="evidence" value="ECO:0007669"/>
    <property type="project" value="UniProtKB-SubCell"/>
</dbReference>
<organism evidence="8 9">
    <name type="scientific">Fusarium albosuccineum</name>
    <dbReference type="NCBI Taxonomy" id="1237068"/>
    <lineage>
        <taxon>Eukaryota</taxon>
        <taxon>Fungi</taxon>
        <taxon>Dikarya</taxon>
        <taxon>Ascomycota</taxon>
        <taxon>Pezizomycotina</taxon>
        <taxon>Sordariomycetes</taxon>
        <taxon>Hypocreomycetidae</taxon>
        <taxon>Hypocreales</taxon>
        <taxon>Nectriaceae</taxon>
        <taxon>Fusarium</taxon>
        <taxon>Fusarium decemcellulare species complex</taxon>
    </lineage>
</organism>
<gene>
    <name evidence="8" type="ORF">FALBO_10506</name>
</gene>
<feature type="region of interest" description="Disordered" evidence="7">
    <location>
        <begin position="82"/>
        <end position="108"/>
    </location>
</feature>
<name>A0A8H4L6V9_9HYPO</name>
<reference evidence="8 9" key="1">
    <citation type="submission" date="2020-01" db="EMBL/GenBank/DDBJ databases">
        <title>Identification and distribution of gene clusters putatively required for synthesis of sphingolipid metabolism inhibitors in phylogenetically diverse species of the filamentous fungus Fusarium.</title>
        <authorList>
            <person name="Kim H.-S."/>
            <person name="Busman M."/>
            <person name="Brown D.W."/>
            <person name="Divon H."/>
            <person name="Uhlig S."/>
            <person name="Proctor R.H."/>
        </authorList>
    </citation>
    <scope>NUCLEOTIDE SEQUENCE [LARGE SCALE GENOMIC DNA]</scope>
    <source>
        <strain evidence="8 9">NRRL 20459</strain>
    </source>
</reference>
<evidence type="ECO:0000256" key="4">
    <source>
        <dbReference type="ARBA" id="ARBA00022824"/>
    </source>
</evidence>
<dbReference type="Proteomes" id="UP000554235">
    <property type="component" value="Unassembled WGS sequence"/>
</dbReference>
<evidence type="ECO:0000256" key="7">
    <source>
        <dbReference type="SAM" id="MobiDB-lite"/>
    </source>
</evidence>
<dbReference type="InterPro" id="IPR027417">
    <property type="entry name" value="P-loop_NTPase"/>
</dbReference>
<dbReference type="PANTHER" id="PTHR48182:SF2">
    <property type="entry name" value="PROTEIN SERAC1"/>
    <property type="match status" value="1"/>
</dbReference>
<dbReference type="EMBL" id="JAADYS010001495">
    <property type="protein sequence ID" value="KAF4462683.1"/>
    <property type="molecule type" value="Genomic_DNA"/>
</dbReference>
<dbReference type="InterPro" id="IPR052374">
    <property type="entry name" value="SERAC1"/>
</dbReference>
<comment type="subcellular location">
    <subcellularLocation>
        <location evidence="2">Endoplasmic reticulum</location>
    </subcellularLocation>
    <subcellularLocation>
        <location evidence="3">Membrane</location>
    </subcellularLocation>
    <subcellularLocation>
        <location evidence="1">Mitochondrion</location>
    </subcellularLocation>
</comment>
<evidence type="ECO:0000313" key="9">
    <source>
        <dbReference type="Proteomes" id="UP000554235"/>
    </source>
</evidence>
<keyword evidence="6" id="KW-0472">Membrane</keyword>
<dbReference type="PANTHER" id="PTHR48182">
    <property type="entry name" value="PROTEIN SERAC1"/>
    <property type="match status" value="1"/>
</dbReference>
<evidence type="ECO:0000256" key="2">
    <source>
        <dbReference type="ARBA" id="ARBA00004240"/>
    </source>
</evidence>
<dbReference type="OrthoDB" id="194358at2759"/>
<sequence>MPLDSAYTLRISSIPSNIKRQDYADFVRSLRIAPPALPAQKNGKSSHWNPLKWSGKKKKTDLSRIDDAELPSSLLAREAQISDENDGLEPSTTAAGLTSPPQAIDDIPNGSIEVKHASLASKHGSKLGTVSFTSKETLQQALKRHEKGKTDHGYRWKDLDLSRNFQGVTVLYEYNEGKGVEVDICAVHGLGGNAMDTWTADNGDMWLRDYLPSSEYFTKSRIMTFGYDSDLTDKKTVMTLENWAQTLLGNLNEAMPEIPVSSIRGIELSRCGLVFLATPHSGATQADWNDFVVAAAGVVAGVRQEVVSRLKAFNPKTVWDKRAFLNLDPRPPFRCFAEGRKMDIKGLGAKLVVEQDSAALDPKTPAYRIQNTDHKTICKFNRKDGPYVTINLALEEVCLELDEKLTTDTEQSLRIFGHPRFVAHAYPPHKGAWWEGSEMNEVQYRLALDTPLVGRTEEMAQLHGATNQSSEKPKLTVIKGIAGIGKTELLMRFAMSQRSHRNIFFLRARNSKSLENALADVCNSIGFDMIENPNINWERWLRSPVAERIQIFLSWLGKDFNKDSLLILDDAEVFGAASIQAALKYPAWHVVMSTRDSNLRGGKRKCRDLPLSPLTSDATALILKDTMQDLDRDVSRRFSGRDIRSLAQAVHGHPLAAQNVIPFLLRYLINVENPTKDFIRILNRGSLGEKKVFFNFKEKDRSLWDAFNSSLQLLKRQEDSENAVRLLQLLPYLRTDDDCIDSFLQITKKEPTTLFNASEDAIVLRSEYLVVSEWLNKLQDVSFYITTGPTRPKSLQIHPLVLQFAQLIASEDAQKRRIRELLKMFYELGRNDYHQIIIPHAEHCLEICIQLGTTPQDLGLPSEVELWLSNFHTLPIQPAGARSSSQRIENPFCSAGEKKSNDFIRLCEEAKECFQRLNPEDGYGQAGPVMSKCAASFKELKGLADTSGYQEFENLTPLEDAVRSFYGMASKTSIYPDLLAEMNQFRKNLGRQPDRKGVWMLELD</sequence>